<evidence type="ECO:0000313" key="1">
    <source>
        <dbReference type="EMBL" id="EKY00133.1"/>
    </source>
</evidence>
<dbReference type="EMBL" id="AMEP01000089">
    <property type="protein sequence ID" value="EKY00133.1"/>
    <property type="molecule type" value="Genomic_DNA"/>
</dbReference>
<evidence type="ECO:0000313" key="2">
    <source>
        <dbReference type="Proteomes" id="UP000010433"/>
    </source>
</evidence>
<keyword evidence="2" id="KW-1185">Reference proteome</keyword>
<dbReference type="Proteomes" id="UP000010433">
    <property type="component" value="Unassembled WGS sequence"/>
</dbReference>
<sequence>MTFNFITVFYQVKTYSLIKIINENEMLYKMKMFMAKNIFYQ</sequence>
<name>L1N9S8_9BACT</name>
<gene>
    <name evidence="1" type="ORF">HMPREF9151_01368</name>
</gene>
<dbReference type="PATRIC" id="fig|1127699.3.peg.1266"/>
<dbReference type="HOGENOM" id="CLU_3274721_0_0_10"/>
<protein>
    <submittedName>
        <fullName evidence="1">Uncharacterized protein</fullName>
    </submittedName>
</protein>
<comment type="caution">
    <text evidence="1">The sequence shown here is derived from an EMBL/GenBank/DDBJ whole genome shotgun (WGS) entry which is preliminary data.</text>
</comment>
<proteinExistence type="predicted"/>
<dbReference type="AlphaFoldDB" id="L1N9S8"/>
<organism evidence="1 2">
    <name type="scientific">Hoylesella saccharolytica F0055</name>
    <dbReference type="NCBI Taxonomy" id="1127699"/>
    <lineage>
        <taxon>Bacteria</taxon>
        <taxon>Pseudomonadati</taxon>
        <taxon>Bacteroidota</taxon>
        <taxon>Bacteroidia</taxon>
        <taxon>Bacteroidales</taxon>
        <taxon>Prevotellaceae</taxon>
        <taxon>Hoylesella</taxon>
    </lineage>
</organism>
<accession>L1N9S8</accession>
<reference evidence="1 2" key="1">
    <citation type="submission" date="2012-05" db="EMBL/GenBank/DDBJ databases">
        <authorList>
            <person name="Weinstock G."/>
            <person name="Sodergren E."/>
            <person name="Lobos E.A."/>
            <person name="Fulton L."/>
            <person name="Fulton R."/>
            <person name="Courtney L."/>
            <person name="Fronick C."/>
            <person name="O'Laughlin M."/>
            <person name="Godfrey J."/>
            <person name="Wilson R.M."/>
            <person name="Miner T."/>
            <person name="Farmer C."/>
            <person name="Delehaunty K."/>
            <person name="Cordes M."/>
            <person name="Minx P."/>
            <person name="Tomlinson C."/>
            <person name="Chen J."/>
            <person name="Wollam A."/>
            <person name="Pepin K.H."/>
            <person name="Bhonagiri V."/>
            <person name="Zhang X."/>
            <person name="Suruliraj S."/>
            <person name="Warren W."/>
            <person name="Mitreva M."/>
            <person name="Mardis E.R."/>
            <person name="Wilson R.K."/>
        </authorList>
    </citation>
    <scope>NUCLEOTIDE SEQUENCE [LARGE SCALE GENOMIC DNA]</scope>
    <source>
        <strain evidence="1 2">F0055</strain>
    </source>
</reference>